<dbReference type="Proteomes" id="UP001193734">
    <property type="component" value="Unassembled WGS sequence"/>
</dbReference>
<dbReference type="Gene3D" id="3.40.50.2000">
    <property type="entry name" value="Glycogen Phosphorylase B"/>
    <property type="match status" value="2"/>
</dbReference>
<dbReference type="PANTHER" id="PTHR12526:SF630">
    <property type="entry name" value="GLYCOSYLTRANSFERASE"/>
    <property type="match status" value="1"/>
</dbReference>
<organism evidence="2 3">
    <name type="scientific">Xylanibacter rodentium</name>
    <dbReference type="NCBI Taxonomy" id="2736289"/>
    <lineage>
        <taxon>Bacteria</taxon>
        <taxon>Pseudomonadati</taxon>
        <taxon>Bacteroidota</taxon>
        <taxon>Bacteroidia</taxon>
        <taxon>Bacteroidales</taxon>
        <taxon>Prevotellaceae</taxon>
        <taxon>Xylanibacter</taxon>
    </lineage>
</organism>
<evidence type="ECO:0000259" key="1">
    <source>
        <dbReference type="Pfam" id="PF00534"/>
    </source>
</evidence>
<dbReference type="InterPro" id="IPR001296">
    <property type="entry name" value="Glyco_trans_1"/>
</dbReference>
<dbReference type="SUPFAM" id="SSF53756">
    <property type="entry name" value="UDP-Glycosyltransferase/glycogen phosphorylase"/>
    <property type="match status" value="1"/>
</dbReference>
<dbReference type="CDD" id="cd03801">
    <property type="entry name" value="GT4_PimA-like"/>
    <property type="match status" value="1"/>
</dbReference>
<protein>
    <submittedName>
        <fullName evidence="2">Glycosyltransferase family 4 protein</fullName>
    </submittedName>
</protein>
<dbReference type="PANTHER" id="PTHR12526">
    <property type="entry name" value="GLYCOSYLTRANSFERASE"/>
    <property type="match status" value="1"/>
</dbReference>
<proteinExistence type="predicted"/>
<evidence type="ECO:0000313" key="3">
    <source>
        <dbReference type="Proteomes" id="UP001193734"/>
    </source>
</evidence>
<dbReference type="EMBL" id="JABKKE010000005">
    <property type="protein sequence ID" value="NPE13570.1"/>
    <property type="molecule type" value="Genomic_DNA"/>
</dbReference>
<comment type="caution">
    <text evidence="2">The sequence shown here is derived from an EMBL/GenBank/DDBJ whole genome shotgun (WGS) entry which is preliminary data.</text>
</comment>
<gene>
    <name evidence="2" type="ORF">HPS55_04370</name>
</gene>
<sequence>MHMPPPVHGASMVGKYIHDSKLVNEAFDCHYINLTTADTLADIGKIGLRKVKSFVKLLNSIEKEIKRLRPNTVYITPNSAGAAFYKDFVVVETVKRAMRKCGRKDVNVILHFHNKGVSTRQERWLDDKLYTRFFKGVDVMLLAESLYGDISKYVERNNVVICGNGIPDYSTEDIVPIKESYEKELPHLLFLSNMMTTKGVWELLDALYILKRKGQNFVCDFVGGWKDIHEEEFCARVSEYGLSDCVYAHGAKYGMDKDVFLKRADIFVLPSYTEAFPLTVLEAMQYGLAVVASNVGGVCGQVSDGLTGYLIGGTEAVLTLDYKPDIQELSLAIEALLNDMDKCRTMGQEGLKRYKQEFTLQRFEERFCKCLQTFIRSICSSIS</sequence>
<evidence type="ECO:0000313" key="2">
    <source>
        <dbReference type="EMBL" id="NPE13570.1"/>
    </source>
</evidence>
<feature type="domain" description="Glycosyl transferase family 1" evidence="1">
    <location>
        <begin position="183"/>
        <end position="352"/>
    </location>
</feature>
<dbReference type="Pfam" id="PF00534">
    <property type="entry name" value="Glycos_transf_1"/>
    <property type="match status" value="1"/>
</dbReference>
<accession>A0ABX2ASG1</accession>
<name>A0ABX2ASG1_9BACT</name>
<keyword evidence="3" id="KW-1185">Reference proteome</keyword>
<reference evidence="2 3" key="1">
    <citation type="submission" date="2020-05" db="EMBL/GenBank/DDBJ databases">
        <title>Distinct polysaccharide utilization as determinants for interspecies competition between intestinal Prevotella spp.</title>
        <authorList>
            <person name="Galvez E.J.C."/>
            <person name="Iljazovic A."/>
            <person name="Strowig T."/>
        </authorList>
    </citation>
    <scope>NUCLEOTIDE SEQUENCE [LARGE SCALE GENOMIC DNA]</scope>
    <source>
        <strain evidence="2 3">PROD</strain>
    </source>
</reference>